<keyword evidence="4" id="KW-0999">Mitochondrion inner membrane</keyword>
<keyword evidence="6" id="KW-0496">Mitochondrion</keyword>
<keyword evidence="5" id="KW-0249">Electron transport</keyword>
<evidence type="ECO:0000256" key="7">
    <source>
        <dbReference type="ARBA" id="ARBA00023136"/>
    </source>
</evidence>
<dbReference type="AlphaFoldDB" id="A0AAD5V144"/>
<dbReference type="InterPro" id="IPR039993">
    <property type="entry name" value="NDUFB10"/>
</dbReference>
<sequence>MAVDDARATELTKRVQDRENWIRESWVKAMEARIVRTNLEKCYRVEGVNHYENCKHLADRYTEMLRENKVKGYKQIDV</sequence>
<evidence type="ECO:0000256" key="3">
    <source>
        <dbReference type="ARBA" id="ARBA00022660"/>
    </source>
</evidence>
<keyword evidence="2" id="KW-0813">Transport</keyword>
<evidence type="ECO:0000313" key="9">
    <source>
        <dbReference type="Proteomes" id="UP001212997"/>
    </source>
</evidence>
<evidence type="ECO:0000313" key="8">
    <source>
        <dbReference type="EMBL" id="KAJ3483395.1"/>
    </source>
</evidence>
<gene>
    <name evidence="8" type="ORF">NLI96_g6344</name>
</gene>
<evidence type="ECO:0000256" key="4">
    <source>
        <dbReference type="ARBA" id="ARBA00022792"/>
    </source>
</evidence>
<proteinExistence type="predicted"/>
<evidence type="ECO:0000256" key="1">
    <source>
        <dbReference type="ARBA" id="ARBA00004443"/>
    </source>
</evidence>
<reference evidence="8" key="1">
    <citation type="submission" date="2022-07" db="EMBL/GenBank/DDBJ databases">
        <title>Genome Sequence of Physisporinus lineatus.</title>
        <authorList>
            <person name="Buettner E."/>
        </authorList>
    </citation>
    <scope>NUCLEOTIDE SEQUENCE</scope>
    <source>
        <strain evidence="8">VT162</strain>
    </source>
</reference>
<evidence type="ECO:0008006" key="10">
    <source>
        <dbReference type="Google" id="ProtNLM"/>
    </source>
</evidence>
<accession>A0AAD5V144</accession>
<dbReference type="PANTHER" id="PTHR13094">
    <property type="entry name" value="NADH-UBIQUINONE OXIDOREDUCTASE PDSW SUBUNIT"/>
    <property type="match status" value="1"/>
</dbReference>
<protein>
    <recommendedName>
        <fullName evidence="10">NADH-ubiquinone oxidoreductase 12 kDa subunit</fullName>
    </recommendedName>
</protein>
<comment type="subcellular location">
    <subcellularLocation>
        <location evidence="1">Mitochondrion inner membrane</location>
        <topology evidence="1">Peripheral membrane protein</topology>
        <orientation evidence="1">Matrix side</orientation>
    </subcellularLocation>
</comment>
<comment type="caution">
    <text evidence="8">The sequence shown here is derived from an EMBL/GenBank/DDBJ whole genome shotgun (WGS) entry which is preliminary data.</text>
</comment>
<evidence type="ECO:0000256" key="5">
    <source>
        <dbReference type="ARBA" id="ARBA00022982"/>
    </source>
</evidence>
<keyword evidence="3" id="KW-0679">Respiratory chain</keyword>
<dbReference type="GO" id="GO:0005743">
    <property type="term" value="C:mitochondrial inner membrane"/>
    <property type="evidence" value="ECO:0007669"/>
    <property type="project" value="UniProtKB-SubCell"/>
</dbReference>
<evidence type="ECO:0000256" key="6">
    <source>
        <dbReference type="ARBA" id="ARBA00023128"/>
    </source>
</evidence>
<keyword evidence="7" id="KW-0472">Membrane</keyword>
<evidence type="ECO:0000256" key="2">
    <source>
        <dbReference type="ARBA" id="ARBA00022448"/>
    </source>
</evidence>
<name>A0AAD5V144_9APHY</name>
<dbReference type="EMBL" id="JANAWD010000230">
    <property type="protein sequence ID" value="KAJ3483395.1"/>
    <property type="molecule type" value="Genomic_DNA"/>
</dbReference>
<organism evidence="8 9">
    <name type="scientific">Meripilus lineatus</name>
    <dbReference type="NCBI Taxonomy" id="2056292"/>
    <lineage>
        <taxon>Eukaryota</taxon>
        <taxon>Fungi</taxon>
        <taxon>Dikarya</taxon>
        <taxon>Basidiomycota</taxon>
        <taxon>Agaricomycotina</taxon>
        <taxon>Agaricomycetes</taxon>
        <taxon>Polyporales</taxon>
        <taxon>Meripilaceae</taxon>
        <taxon>Meripilus</taxon>
    </lineage>
</organism>
<dbReference type="PANTHER" id="PTHR13094:SF1">
    <property type="entry name" value="NADH DEHYDROGENASE [UBIQUINONE] 1 BETA SUBCOMPLEX SUBUNIT 10"/>
    <property type="match status" value="1"/>
</dbReference>
<keyword evidence="9" id="KW-1185">Reference proteome</keyword>
<dbReference type="Proteomes" id="UP001212997">
    <property type="component" value="Unassembled WGS sequence"/>
</dbReference>